<keyword evidence="2" id="KW-1133">Transmembrane helix</keyword>
<dbReference type="EMBL" id="AOMF01000119">
    <property type="protein sequence ID" value="EMA54990.1"/>
    <property type="molecule type" value="Genomic_DNA"/>
</dbReference>
<feature type="transmembrane region" description="Helical" evidence="2">
    <location>
        <begin position="6"/>
        <end position="31"/>
    </location>
</feature>
<sequence>MPSPSGTIAFYAVLVAPGFVAVMTAISLAALEDDHSQFVLLVWSLVSSLLIDTVFLAIYQHFNDPITAFTELPSVLFTPAFRYDYIACIFGFSVLVGIIYSGGILLDLQGRLRRVLQLQSNITYNPRQPWQNFMRDAGSIRIKTQDNELYTGDVAEYSRAGRDREVRVQNPQRYDSGTHGYEPVGREDMLFMDDDIDRVLMRSEDSEKAKQDKWEDDSEEPEQEPERSEA</sequence>
<dbReference type="Proteomes" id="UP000011680">
    <property type="component" value="Unassembled WGS sequence"/>
</dbReference>
<evidence type="ECO:0000313" key="4">
    <source>
        <dbReference type="Proteomes" id="UP000011680"/>
    </source>
</evidence>
<proteinExistence type="predicted"/>
<name>M0NEA1_9EURY</name>
<keyword evidence="2" id="KW-0472">Membrane</keyword>
<comment type="caution">
    <text evidence="3">The sequence shown here is derived from an EMBL/GenBank/DDBJ whole genome shotgun (WGS) entry which is preliminary data.</text>
</comment>
<dbReference type="AlphaFoldDB" id="M0NEA1"/>
<feature type="compositionally biased region" description="Acidic residues" evidence="1">
    <location>
        <begin position="214"/>
        <end position="223"/>
    </location>
</feature>
<protein>
    <submittedName>
        <fullName evidence="3">Uncharacterized protein</fullName>
    </submittedName>
</protein>
<dbReference type="PATRIC" id="fig|1227457.3.peg.1022"/>
<keyword evidence="2" id="KW-0812">Transmembrane</keyword>
<dbReference type="Pfam" id="PF19865">
    <property type="entry name" value="DUF6338"/>
    <property type="match status" value="1"/>
</dbReference>
<evidence type="ECO:0000313" key="3">
    <source>
        <dbReference type="EMBL" id="EMA54990.1"/>
    </source>
</evidence>
<gene>
    <name evidence="3" type="ORF">C451_05755</name>
</gene>
<evidence type="ECO:0000256" key="2">
    <source>
        <dbReference type="SAM" id="Phobius"/>
    </source>
</evidence>
<accession>M0NEA1</accession>
<feature type="compositionally biased region" description="Basic and acidic residues" evidence="1">
    <location>
        <begin position="200"/>
        <end position="213"/>
    </location>
</feature>
<feature type="transmembrane region" description="Helical" evidence="2">
    <location>
        <begin position="38"/>
        <end position="62"/>
    </location>
</feature>
<keyword evidence="4" id="KW-1185">Reference proteome</keyword>
<reference evidence="3 4" key="1">
    <citation type="journal article" date="2014" name="PLoS Genet.">
        <title>Phylogenetically driven sequencing of extremely halophilic archaea reveals strategies for static and dynamic osmo-response.</title>
        <authorList>
            <person name="Becker E.A."/>
            <person name="Seitzer P.M."/>
            <person name="Tritt A."/>
            <person name="Larsen D."/>
            <person name="Krusor M."/>
            <person name="Yao A.I."/>
            <person name="Wu D."/>
            <person name="Madern D."/>
            <person name="Eisen J.A."/>
            <person name="Darling A.E."/>
            <person name="Facciotti M.T."/>
        </authorList>
    </citation>
    <scope>NUCLEOTIDE SEQUENCE [LARGE SCALE GENOMIC DNA]</scope>
    <source>
        <strain evidence="3 4">JCM 13552</strain>
    </source>
</reference>
<feature type="transmembrane region" description="Helical" evidence="2">
    <location>
        <begin position="82"/>
        <end position="106"/>
    </location>
</feature>
<dbReference type="STRING" id="1227457.C451_05755"/>
<dbReference type="RefSeq" id="WP_007738575.1">
    <property type="nucleotide sequence ID" value="NZ_AOMF01000119.1"/>
</dbReference>
<organism evidence="3 4">
    <name type="scientific">Halococcus thailandensis JCM 13552</name>
    <dbReference type="NCBI Taxonomy" id="1227457"/>
    <lineage>
        <taxon>Archaea</taxon>
        <taxon>Methanobacteriati</taxon>
        <taxon>Methanobacteriota</taxon>
        <taxon>Stenosarchaea group</taxon>
        <taxon>Halobacteria</taxon>
        <taxon>Halobacteriales</taxon>
        <taxon>Halococcaceae</taxon>
        <taxon>Halococcus</taxon>
    </lineage>
</organism>
<dbReference type="eggNOG" id="arCOG10633">
    <property type="taxonomic scope" value="Archaea"/>
</dbReference>
<dbReference type="OrthoDB" id="350519at2157"/>
<feature type="region of interest" description="Disordered" evidence="1">
    <location>
        <begin position="200"/>
        <end position="230"/>
    </location>
</feature>
<evidence type="ECO:0000256" key="1">
    <source>
        <dbReference type="SAM" id="MobiDB-lite"/>
    </source>
</evidence>
<dbReference type="InterPro" id="IPR045919">
    <property type="entry name" value="DUF6338"/>
</dbReference>